<evidence type="ECO:0000313" key="3">
    <source>
        <dbReference type="Proteomes" id="UP000584642"/>
    </source>
</evidence>
<dbReference type="PANTHER" id="PTHR39966:SF1">
    <property type="entry name" value="HEMERYTHRIN-LIKE DOMAIN-CONTAINING PROTEIN"/>
    <property type="match status" value="1"/>
</dbReference>
<organism evidence="2 3">
    <name type="scientific">Azospirillum oleiclasticum</name>
    <dbReference type="NCBI Taxonomy" id="2735135"/>
    <lineage>
        <taxon>Bacteria</taxon>
        <taxon>Pseudomonadati</taxon>
        <taxon>Pseudomonadota</taxon>
        <taxon>Alphaproteobacteria</taxon>
        <taxon>Rhodospirillales</taxon>
        <taxon>Azospirillaceae</taxon>
        <taxon>Azospirillum</taxon>
    </lineage>
</organism>
<feature type="domain" description="Hemerythrin-like" evidence="1">
    <location>
        <begin position="8"/>
        <end position="140"/>
    </location>
</feature>
<accession>A0ABX2T563</accession>
<dbReference type="PANTHER" id="PTHR39966">
    <property type="entry name" value="BLL2471 PROTEIN-RELATED"/>
    <property type="match status" value="1"/>
</dbReference>
<dbReference type="CDD" id="cd12108">
    <property type="entry name" value="Hr-like"/>
    <property type="match status" value="1"/>
</dbReference>
<comment type="caution">
    <text evidence="2">The sequence shown here is derived from an EMBL/GenBank/DDBJ whole genome shotgun (WGS) entry which is preliminary data.</text>
</comment>
<protein>
    <submittedName>
        <fullName evidence="2">Hemerythrin domain-containing protein</fullName>
    </submittedName>
</protein>
<dbReference type="InterPro" id="IPR012312">
    <property type="entry name" value="Hemerythrin-like"/>
</dbReference>
<name>A0ABX2T563_9PROT</name>
<dbReference type="EMBL" id="JABFDB010000001">
    <property type="protein sequence ID" value="NYZ18426.1"/>
    <property type="molecule type" value="Genomic_DNA"/>
</dbReference>
<sequence length="183" mass="19952">MTTPPTLQRIVAEHKAIAAMMNVMEAEIIELEAKGAFDIDLVRLILSYMAEYPDRFHHPKEELLFAAATAKRPSFATLAAAIHDEHENLPGATEDLLKTLDVIEIGQSMPLDEVLGALKSYVVNQRAHMAAEKDQLFPALLEILGADDWTVAEAQAAAIEDPLAGGSDPGPYRRLQDLILAAV</sequence>
<proteinExistence type="predicted"/>
<evidence type="ECO:0000259" key="1">
    <source>
        <dbReference type="Pfam" id="PF01814"/>
    </source>
</evidence>
<evidence type="ECO:0000313" key="2">
    <source>
        <dbReference type="EMBL" id="NYZ18426.1"/>
    </source>
</evidence>
<dbReference type="RefSeq" id="WP_180280171.1">
    <property type="nucleotide sequence ID" value="NZ_JABFDB010000001.1"/>
</dbReference>
<dbReference type="Proteomes" id="UP000584642">
    <property type="component" value="Unassembled WGS sequence"/>
</dbReference>
<gene>
    <name evidence="2" type="ORF">HND93_01775</name>
</gene>
<keyword evidence="3" id="KW-1185">Reference proteome</keyword>
<reference evidence="2 3" key="1">
    <citation type="submission" date="2020-05" db="EMBL/GenBank/DDBJ databases">
        <title>Azospirillum oleiclasticum sp. nov, a nitrogen-fixing and heavy crude oil-emulsifying bacterium isolated from the crude oil of Yumen Oilfield.</title>
        <authorList>
            <person name="Wu D."/>
            <person name="Cai M."/>
            <person name="Zhang X."/>
        </authorList>
    </citation>
    <scope>NUCLEOTIDE SEQUENCE [LARGE SCALE GENOMIC DNA]</scope>
    <source>
        <strain evidence="2 3">ROY-1-1-2</strain>
    </source>
</reference>
<dbReference type="Pfam" id="PF01814">
    <property type="entry name" value="Hemerythrin"/>
    <property type="match status" value="1"/>
</dbReference>
<dbReference type="Gene3D" id="1.20.120.520">
    <property type="entry name" value="nmb1532 protein domain like"/>
    <property type="match status" value="1"/>
</dbReference>